<keyword evidence="3" id="KW-1185">Reference proteome</keyword>
<dbReference type="InParanoid" id="G4LWX5"/>
<proteinExistence type="predicted"/>
<evidence type="ECO:0000256" key="1">
    <source>
        <dbReference type="SAM" id="MobiDB-lite"/>
    </source>
</evidence>
<dbReference type="RefSeq" id="XP_018645764.1">
    <property type="nucleotide sequence ID" value="XM_018791058.1"/>
</dbReference>
<dbReference type="CTD" id="8345557"/>
<dbReference type="WBParaSite" id="Smp_041540.1">
    <property type="protein sequence ID" value="Smp_041540.1"/>
    <property type="gene ID" value="Smp_041540"/>
</dbReference>
<feature type="compositionally biased region" description="Low complexity" evidence="1">
    <location>
        <begin position="106"/>
        <end position="120"/>
    </location>
</feature>
<accession>A0A3Q0KEV9</accession>
<dbReference type="HOGENOM" id="CLU_1206109_0_0_1"/>
<reference evidence="3" key="1">
    <citation type="journal article" date="2012" name="PLoS Negl. Trop. Dis.">
        <title>A systematically improved high quality genome and transcriptome of the human blood fluke Schistosoma mansoni.</title>
        <authorList>
            <person name="Protasio A.V."/>
            <person name="Tsai I.J."/>
            <person name="Babbage A."/>
            <person name="Nichol S."/>
            <person name="Hunt M."/>
            <person name="Aslett M.A."/>
            <person name="De Silva N."/>
            <person name="Velarde G.S."/>
            <person name="Anderson T.J."/>
            <person name="Clark R.C."/>
            <person name="Davidson C."/>
            <person name="Dillon G.P."/>
            <person name="Holroyd N.E."/>
            <person name="LoVerde P.T."/>
            <person name="Lloyd C."/>
            <person name="McQuillan J."/>
            <person name="Oliveira G."/>
            <person name="Otto T.D."/>
            <person name="Parker-Manuel S.J."/>
            <person name="Quail M.A."/>
            <person name="Wilson R.A."/>
            <person name="Zerlotini A."/>
            <person name="Dunne D.W."/>
            <person name="Berriman M."/>
        </authorList>
    </citation>
    <scope>NUCLEOTIDE SEQUENCE [LARGE SCALE GENOMIC DNA]</scope>
    <source>
        <strain evidence="3">Puerto Rican</strain>
    </source>
</reference>
<keyword evidence="2" id="KW-0472">Membrane</keyword>
<organism evidence="3 4">
    <name type="scientific">Schistosoma mansoni</name>
    <name type="common">Blood fluke</name>
    <dbReference type="NCBI Taxonomy" id="6183"/>
    <lineage>
        <taxon>Eukaryota</taxon>
        <taxon>Metazoa</taxon>
        <taxon>Spiralia</taxon>
        <taxon>Lophotrochozoa</taxon>
        <taxon>Platyhelminthes</taxon>
        <taxon>Trematoda</taxon>
        <taxon>Digenea</taxon>
        <taxon>Strigeidida</taxon>
        <taxon>Schistosomatoidea</taxon>
        <taxon>Schistosomatidae</taxon>
        <taxon>Schistosoma</taxon>
    </lineage>
</organism>
<dbReference type="GeneID" id="8345557"/>
<keyword evidence="2" id="KW-0812">Transmembrane</keyword>
<sequence length="230" mass="24527">MYGRKLFYCNIGVYMTLFFFYAIFTSVILTTGNANDSSTTSVSESTDNLSDTTSLSSSTFAQTEPSATTLSTETNDVTSVASTGIDVTDKAGTSTPVRSEGTEDISSSSDNASSGSSNYSEGTDNTESSVARRTNKSVIASVTGEESSDVGTTESQSSVSQMTNFQEGETSTTGIVSSSIESEEEKYQTTFTITDNPKIVTTTSIINGVSSLKVFYTFQLFILFTLQIVY</sequence>
<feature type="compositionally biased region" description="Polar residues" evidence="1">
    <location>
        <begin position="149"/>
        <end position="166"/>
    </location>
</feature>
<dbReference type="OrthoDB" id="6274434at2759"/>
<feature type="transmembrane region" description="Helical" evidence="2">
    <location>
        <begin position="7"/>
        <end position="29"/>
    </location>
</feature>
<feature type="compositionally biased region" description="Low complexity" evidence="1">
    <location>
        <begin position="37"/>
        <end position="59"/>
    </location>
</feature>
<evidence type="ECO:0000313" key="3">
    <source>
        <dbReference type="Proteomes" id="UP000008854"/>
    </source>
</evidence>
<keyword evidence="2" id="KW-1133">Transmembrane helix</keyword>
<feature type="compositionally biased region" description="Polar residues" evidence="1">
    <location>
        <begin position="60"/>
        <end position="82"/>
    </location>
</feature>
<feature type="compositionally biased region" description="Polar residues" evidence="1">
    <location>
        <begin position="121"/>
        <end position="140"/>
    </location>
</feature>
<dbReference type="AlphaFoldDB" id="G4LWX5"/>
<reference evidence="4" key="2">
    <citation type="submission" date="2018-12" db="UniProtKB">
        <authorList>
            <consortium name="WormBaseParasite"/>
        </authorList>
    </citation>
    <scope>IDENTIFICATION</scope>
    <source>
        <strain evidence="4">Puerto Rican</strain>
    </source>
</reference>
<evidence type="ECO:0000313" key="4">
    <source>
        <dbReference type="WBParaSite" id="Smp_041540.1"/>
    </source>
</evidence>
<protein>
    <submittedName>
        <fullName evidence="4">Hormone receptor 4 (DHR4), putative</fullName>
    </submittedName>
</protein>
<feature type="region of interest" description="Disordered" evidence="1">
    <location>
        <begin position="34"/>
        <end position="172"/>
    </location>
</feature>
<evidence type="ECO:0000256" key="2">
    <source>
        <dbReference type="SAM" id="Phobius"/>
    </source>
</evidence>
<accession>G4LWX5</accession>
<dbReference type="Proteomes" id="UP000008854">
    <property type="component" value="Unassembled WGS sequence"/>
</dbReference>
<dbReference type="KEGG" id="smm:Smp_041540"/>
<name>G4LWX5_SCHMA</name>